<gene>
    <name evidence="2" type="ORF">EC973_003743</name>
</gene>
<keyword evidence="3" id="KW-1185">Reference proteome</keyword>
<comment type="caution">
    <text evidence="2">The sequence shown here is derived from an EMBL/GenBank/DDBJ whole genome shotgun (WGS) entry which is preliminary data.</text>
</comment>
<keyword evidence="1" id="KW-0175">Coiled coil</keyword>
<feature type="coiled-coil region" evidence="1">
    <location>
        <begin position="82"/>
        <end position="109"/>
    </location>
</feature>
<evidence type="ECO:0000313" key="2">
    <source>
        <dbReference type="EMBL" id="KAF7722061.1"/>
    </source>
</evidence>
<dbReference type="OrthoDB" id="10256309at2759"/>
<reference evidence="2" key="1">
    <citation type="submission" date="2020-01" db="EMBL/GenBank/DDBJ databases">
        <title>Genome Sequencing of Three Apophysomyces-Like Fungal Strains Confirms a Novel Fungal Genus in the Mucoromycota with divergent Burkholderia-like Endosymbiotic Bacteria.</title>
        <authorList>
            <person name="Stajich J.E."/>
            <person name="Macias A.M."/>
            <person name="Carter-House D."/>
            <person name="Lovett B."/>
            <person name="Kasson L.R."/>
            <person name="Berry K."/>
            <person name="Grigoriev I."/>
            <person name="Chang Y."/>
            <person name="Spatafora J."/>
            <person name="Kasson M.T."/>
        </authorList>
    </citation>
    <scope>NUCLEOTIDE SEQUENCE</scope>
    <source>
        <strain evidence="2">NRRL A-21654</strain>
    </source>
</reference>
<protein>
    <submittedName>
        <fullName evidence="2">Uncharacterized protein</fullName>
    </submittedName>
</protein>
<evidence type="ECO:0000256" key="1">
    <source>
        <dbReference type="SAM" id="Coils"/>
    </source>
</evidence>
<dbReference type="EMBL" id="JABAYA010000216">
    <property type="protein sequence ID" value="KAF7722061.1"/>
    <property type="molecule type" value="Genomic_DNA"/>
</dbReference>
<dbReference type="Proteomes" id="UP000605846">
    <property type="component" value="Unassembled WGS sequence"/>
</dbReference>
<sequence>MSEQLASIDELTHAIAGISHVEKPYLISQLELKKLLLEKAPLDKELQEAEAKVGVWNAEIKNIESWSFQWFLLFITAIATEKRRACNGLKKAEEKVKEARVKVDGMNERIQDITRPNEKNAIDHRTLQKYREELTELLDGVLQSKEMTGTIDALRQEVDDIQYLLEQIEEEDKRITHVREHLDIADIAILEAIVELRHGGEKSVDDGKIYFPQIAYDALKEARMLCPELPSIAPPEKYVDEADDTGAYYSPMQRYLWDVRRRLEELMKWCADKVQANMETNIQKKIELGYKIDEWNVERRRLAKQMLNT</sequence>
<dbReference type="AlphaFoldDB" id="A0A8H7BFE0"/>
<organism evidence="2 3">
    <name type="scientific">Apophysomyces ossiformis</name>
    <dbReference type="NCBI Taxonomy" id="679940"/>
    <lineage>
        <taxon>Eukaryota</taxon>
        <taxon>Fungi</taxon>
        <taxon>Fungi incertae sedis</taxon>
        <taxon>Mucoromycota</taxon>
        <taxon>Mucoromycotina</taxon>
        <taxon>Mucoromycetes</taxon>
        <taxon>Mucorales</taxon>
        <taxon>Mucorineae</taxon>
        <taxon>Mucoraceae</taxon>
        <taxon>Apophysomyces</taxon>
    </lineage>
</organism>
<proteinExistence type="predicted"/>
<evidence type="ECO:0000313" key="3">
    <source>
        <dbReference type="Proteomes" id="UP000605846"/>
    </source>
</evidence>
<accession>A0A8H7BFE0</accession>
<name>A0A8H7BFE0_9FUNG</name>